<feature type="domain" description="Aldehyde dehydrogenase" evidence="7">
    <location>
        <begin position="537"/>
        <end position="977"/>
    </location>
</feature>
<dbReference type="eggNOG" id="COG4230">
    <property type="taxonomic scope" value="Bacteria"/>
</dbReference>
<dbReference type="KEGG" id="rpe:RPE_4317"/>
<dbReference type="PANTHER" id="PTHR42862">
    <property type="entry name" value="DELTA-1-PYRROLINE-5-CARBOXYLATE DEHYDROGENASE 1, ISOFORM A-RELATED"/>
    <property type="match status" value="1"/>
</dbReference>
<dbReference type="SUPFAM" id="SSF51730">
    <property type="entry name" value="FAD-linked oxidoreductase"/>
    <property type="match status" value="1"/>
</dbReference>
<dbReference type="Gene3D" id="3.40.309.10">
    <property type="entry name" value="Aldehyde Dehydrogenase, Chain A, domain 2"/>
    <property type="match status" value="1"/>
</dbReference>
<comment type="similarity">
    <text evidence="5">In the N-terminal section; belongs to the proline dehydrogenase family.</text>
</comment>
<dbReference type="InterPro" id="IPR015590">
    <property type="entry name" value="Aldehyde_DH_dom"/>
</dbReference>
<dbReference type="InterPro" id="IPR016160">
    <property type="entry name" value="Ald_DH_CS_CYS"/>
</dbReference>
<keyword evidence="5" id="KW-0678">Repressor</keyword>
<dbReference type="InterPro" id="IPR024082">
    <property type="entry name" value="PRODH_PutA_dom_II"/>
</dbReference>
<accession>Q07IJ3</accession>
<keyword evidence="5" id="KW-0642">Proline metabolism</keyword>
<reference evidence="10" key="1">
    <citation type="submission" date="2006-09" db="EMBL/GenBank/DDBJ databases">
        <title>Complete sequence of Rhodopseudomonas palustris BisA53.</title>
        <authorList>
            <consortium name="US DOE Joint Genome Institute"/>
            <person name="Copeland A."/>
            <person name="Lucas S."/>
            <person name="Lapidus A."/>
            <person name="Barry K."/>
            <person name="Detter J.C."/>
            <person name="Glavina del Rio T."/>
            <person name="Hammon N."/>
            <person name="Israni S."/>
            <person name="Dalin E."/>
            <person name="Tice H."/>
            <person name="Pitluck S."/>
            <person name="Chain P."/>
            <person name="Malfatti S."/>
            <person name="Shin M."/>
            <person name="Vergez L."/>
            <person name="Schmutz J."/>
            <person name="Larimer F."/>
            <person name="Land M."/>
            <person name="Hauser L."/>
            <person name="Pelletier D.A."/>
            <person name="Kyrpides N."/>
            <person name="Kim E."/>
            <person name="Harwood C.S."/>
            <person name="Oda Y."/>
            <person name="Richardson P."/>
        </authorList>
    </citation>
    <scope>NUCLEOTIDE SEQUENCE [LARGE SCALE GENOMIC DNA]</scope>
    <source>
        <strain evidence="10">BisA53</strain>
    </source>
</reference>
<keyword evidence="5" id="KW-0285">Flavoprotein</keyword>
<dbReference type="EC" id="1.5.5.2" evidence="5"/>
<evidence type="ECO:0000256" key="1">
    <source>
        <dbReference type="ARBA" id="ARBA00004786"/>
    </source>
</evidence>
<dbReference type="GO" id="GO:0003700">
    <property type="term" value="F:DNA-binding transcription factor activity"/>
    <property type="evidence" value="ECO:0007669"/>
    <property type="project" value="InterPro"/>
</dbReference>
<dbReference type="SUPFAM" id="SSF81935">
    <property type="entry name" value="N-terminal domain of bifunctional PutA protein"/>
    <property type="match status" value="1"/>
</dbReference>
<dbReference type="CDD" id="cd07125">
    <property type="entry name" value="ALDH_PutA-P5CDH"/>
    <property type="match status" value="1"/>
</dbReference>
<dbReference type="GO" id="GO:0003842">
    <property type="term" value="F:L-glutamate gamma-semialdehyde dehydrogenase activity"/>
    <property type="evidence" value="ECO:0007669"/>
    <property type="project" value="UniProtKB-UniRule"/>
</dbReference>
<evidence type="ECO:0000256" key="2">
    <source>
        <dbReference type="ARBA" id="ARBA00023002"/>
    </source>
</evidence>
<dbReference type="EC" id="1.2.1.88" evidence="5"/>
<keyword evidence="3 5" id="KW-0520">NAD</keyword>
<evidence type="ECO:0000256" key="6">
    <source>
        <dbReference type="PIRSR" id="PIRSR000197-1"/>
    </source>
</evidence>
<keyword evidence="5" id="KW-0804">Transcription</keyword>
<dbReference type="InterPro" id="IPR005933">
    <property type="entry name" value="PutA_C"/>
</dbReference>
<feature type="active site" evidence="6">
    <location>
        <position position="758"/>
    </location>
</feature>
<dbReference type="FunFam" id="3.40.309.10:FF:000005">
    <property type="entry name" value="1-pyrroline-5-carboxylate dehydrogenase 1"/>
    <property type="match status" value="1"/>
</dbReference>
<keyword evidence="5" id="KW-0238">DNA-binding</keyword>
<name>Q07IJ3_RHOP5</name>
<proteinExistence type="inferred from homology"/>
<dbReference type="HOGENOM" id="CLU_005682_1_0_5"/>
<dbReference type="InterPro" id="IPR016162">
    <property type="entry name" value="Ald_DH_N"/>
</dbReference>
<dbReference type="UniPathway" id="UPA00261">
    <property type="reaction ID" value="UER00373"/>
</dbReference>
<dbReference type="Pfam" id="PF01619">
    <property type="entry name" value="Pro_dh"/>
    <property type="match status" value="1"/>
</dbReference>
<dbReference type="InterPro" id="IPR016163">
    <property type="entry name" value="Ald_DH_C"/>
</dbReference>
<dbReference type="GO" id="GO:0004657">
    <property type="term" value="F:proline dehydrogenase activity"/>
    <property type="evidence" value="ECO:0007669"/>
    <property type="project" value="UniProtKB-UniRule"/>
</dbReference>
<feature type="active site" evidence="6">
    <location>
        <position position="792"/>
    </location>
</feature>
<dbReference type="OrthoDB" id="9812625at2"/>
<dbReference type="STRING" id="316055.RPE_4317"/>
<comment type="pathway">
    <text evidence="5">Amino-acid degradation; L-proline degradation into L-glutamate; L-glutamate from L-proline: step 1/2.</text>
</comment>
<feature type="domain" description="Proline dehydrogenase PutA" evidence="9">
    <location>
        <begin position="59"/>
        <end position="168"/>
    </location>
</feature>
<feature type="domain" description="Proline dehydrogenase" evidence="8">
    <location>
        <begin position="178"/>
        <end position="470"/>
    </location>
</feature>
<dbReference type="InterPro" id="IPR025703">
    <property type="entry name" value="Bifunct_PutA"/>
</dbReference>
<dbReference type="PROSITE" id="PS00070">
    <property type="entry name" value="ALDEHYDE_DEHYDR_CYS"/>
    <property type="match status" value="1"/>
</dbReference>
<dbReference type="AlphaFoldDB" id="Q07IJ3"/>
<dbReference type="InterPro" id="IPR016161">
    <property type="entry name" value="Ald_DH/histidinol_DH"/>
</dbReference>
<sequence length="999" mass="106550">MSIEPLPGFNAPYAADDGDLAARLLAAAPLAPAREARIDVTATRLIEAIRAHDHGLGGIEQVLAEFALSTKEGLALMVLAEALLRVPDALTADRFIEDKLGQGDFEHHATRSGALLVNASAWALGISARLVQPSETPQGVLAVLTKRLGAPAVRAATRAAMRLMGNHFVLGETIAAALQRARREAGAHQRYSFDMLGEGARTAADAQRYFTAYAEAITAIGRDAGNAALPARPGISIKLSALHPRFEAVSRDRVMAELVPRLIDLARSAKAYDLNLTVDAEEADRLELTLDIFAAVLRDSSLEGWDGFGLAIQAYQKRALDVIDHVAELAQALDRRLMLRLVKGAYWDTEIKRAQERGLDDFPVFSRKAMTDLNYIACAQRLLALRPKLFPQFATHNALTVASILELAGDSDGFEFQRLHGMGEALYAQLLADHPALDLRIYAPVGGHRELLAYLVRRLLENGANSSFVAKVADAQWPVASLLQRPAAIIRDPAHARNPRIALPRDLFLPRPNSRGVEFGDRRALQALLAEIAAASGPVAELRGATEPQAHAAIAAAQAGFAAWSATPAEHRAACLERAADLFEQRRAIFIAQLQQKGGKTLDDALAELREAVDFCRYYAQQGRAQFGADMPLPGPTGESNHLRLRGRGVFVAISPWNFPLAIFVGQIAAALMAGNAVVAKPAEQTPRIALAATALLHEAGVPTSALHCVPGDGAIGAALVAHPAVAGVVFTGSTEVARSINRALAAKDGAIVPLIAETGGINAMIVDATALPEQVADDVIISAFRSAGQRCSALRLLLLQHEVADRMIEIITGAARQLRLGDPRDPAVHIGPVIDAEAAAKLNAHVARMRREARIHYAGEAPGPSFVAPHVIELQRIEQLREEVFGPILHVVRYDARNLDAVLHSLAATGYGLTLGIHSRVDATIDEVIARLATGNVYVNRSMIGAVVGQQPFGGFGLSGTGPKAGGPHYLPRFATEQTLTINTAAAGGNAALLAEEE</sequence>
<dbReference type="InterPro" id="IPR050485">
    <property type="entry name" value="Proline_metab_enzyme"/>
</dbReference>
<dbReference type="EMBL" id="CP000463">
    <property type="protein sequence ID" value="ABJ08241.1"/>
    <property type="molecule type" value="Genomic_DNA"/>
</dbReference>
<protein>
    <recommendedName>
        <fullName evidence="5">Bifunctional protein PutA</fullName>
    </recommendedName>
    <domain>
        <recommendedName>
            <fullName evidence="5">Proline dehydrogenase</fullName>
            <ecNumber evidence="5">1.5.5.2</ecNumber>
        </recommendedName>
        <alternativeName>
            <fullName evidence="5">Proline oxidase</fullName>
        </alternativeName>
    </domain>
    <domain>
        <recommendedName>
            <fullName evidence="5">Delta-1-pyrroline-5-carboxylate dehydrogenase</fullName>
            <shortName evidence="5">P5C dehydrogenase</shortName>
            <ecNumber evidence="5">1.2.1.88</ecNumber>
        </recommendedName>
        <alternativeName>
            <fullName evidence="5">L-glutamate gamma-semialdehyde dehydrogenase</fullName>
        </alternativeName>
    </domain>
</protein>
<keyword evidence="5" id="KW-0274">FAD</keyword>
<dbReference type="SUPFAM" id="SSF53720">
    <property type="entry name" value="ALDH-like"/>
    <property type="match status" value="1"/>
</dbReference>
<dbReference type="GO" id="GO:0010133">
    <property type="term" value="P:L-proline catabolic process to L-glutamate"/>
    <property type="evidence" value="ECO:0007669"/>
    <property type="project" value="UniProtKB-UniRule"/>
</dbReference>
<dbReference type="Gene3D" id="3.40.605.10">
    <property type="entry name" value="Aldehyde Dehydrogenase, Chain A, domain 1"/>
    <property type="match status" value="1"/>
</dbReference>
<keyword evidence="5" id="KW-0805">Transcription regulation</keyword>
<dbReference type="InterPro" id="IPR029041">
    <property type="entry name" value="FAD-linked_oxidoreductase-like"/>
</dbReference>
<evidence type="ECO:0000259" key="8">
    <source>
        <dbReference type="Pfam" id="PF01619"/>
    </source>
</evidence>
<dbReference type="InterPro" id="IPR024089">
    <property type="entry name" value="PRODH_PutA_dom_I/II"/>
</dbReference>
<comment type="similarity">
    <text evidence="5">In the C-terminal section; belongs to the aldehyde dehydrogenase family.</text>
</comment>
<evidence type="ECO:0000313" key="10">
    <source>
        <dbReference type="EMBL" id="ABJ08241.1"/>
    </source>
</evidence>
<dbReference type="PANTHER" id="PTHR42862:SF1">
    <property type="entry name" value="DELTA-1-PYRROLINE-5-CARBOXYLATE DEHYDROGENASE 2, ISOFORM A-RELATED"/>
    <property type="match status" value="1"/>
</dbReference>
<comment type="function">
    <text evidence="5">Oxidizes proline to glutamate for use as a carbon and nitrogen source.</text>
</comment>
<comment type="cofactor">
    <cofactor evidence="5">
        <name>FAD</name>
        <dbReference type="ChEBI" id="CHEBI:57692"/>
    </cofactor>
</comment>
<evidence type="ECO:0000256" key="5">
    <source>
        <dbReference type="PIRNR" id="PIRNR000197"/>
    </source>
</evidence>
<comment type="pathway">
    <text evidence="1 5">Amino-acid degradation; L-proline degradation into L-glutamate; L-glutamate from L-proline: step 2/2.</text>
</comment>
<evidence type="ECO:0000259" key="9">
    <source>
        <dbReference type="Pfam" id="PF14850"/>
    </source>
</evidence>
<dbReference type="Pfam" id="PF00171">
    <property type="entry name" value="Aldedh"/>
    <property type="match status" value="1"/>
</dbReference>
<dbReference type="PIRSF" id="PIRSF000197">
    <property type="entry name" value="Bifunct_PutA"/>
    <property type="match status" value="1"/>
</dbReference>
<keyword evidence="2 5" id="KW-0560">Oxidoreductase</keyword>
<dbReference type="Gene3D" id="1.20.5.460">
    <property type="entry name" value="Single helix bin"/>
    <property type="match status" value="1"/>
</dbReference>
<dbReference type="NCBIfam" id="NF008869">
    <property type="entry name" value="PRK11904.1"/>
    <property type="match status" value="1"/>
</dbReference>
<dbReference type="GO" id="GO:0009898">
    <property type="term" value="C:cytoplasmic side of plasma membrane"/>
    <property type="evidence" value="ECO:0007669"/>
    <property type="project" value="TreeGrafter"/>
</dbReference>
<dbReference type="eggNOG" id="COG0506">
    <property type="taxonomic scope" value="Bacteria"/>
</dbReference>
<gene>
    <name evidence="10" type="ordered locus">RPE_4317</name>
</gene>
<comment type="catalytic activity">
    <reaction evidence="5">
        <text>L-proline + a quinone = (S)-1-pyrroline-5-carboxylate + a quinol + H(+)</text>
        <dbReference type="Rhea" id="RHEA:23784"/>
        <dbReference type="ChEBI" id="CHEBI:15378"/>
        <dbReference type="ChEBI" id="CHEBI:17388"/>
        <dbReference type="ChEBI" id="CHEBI:24646"/>
        <dbReference type="ChEBI" id="CHEBI:60039"/>
        <dbReference type="ChEBI" id="CHEBI:132124"/>
        <dbReference type="EC" id="1.5.5.2"/>
    </reaction>
</comment>
<organism evidence="10">
    <name type="scientific">Rhodopseudomonas palustris (strain BisA53)</name>
    <dbReference type="NCBI Taxonomy" id="316055"/>
    <lineage>
        <taxon>Bacteria</taxon>
        <taxon>Pseudomonadati</taxon>
        <taxon>Pseudomonadota</taxon>
        <taxon>Alphaproteobacteria</taxon>
        <taxon>Hyphomicrobiales</taxon>
        <taxon>Nitrobacteraceae</taxon>
        <taxon>Rhodopseudomonas</taxon>
    </lineage>
</organism>
<evidence type="ECO:0000256" key="3">
    <source>
        <dbReference type="ARBA" id="ARBA00023027"/>
    </source>
</evidence>
<dbReference type="Gene3D" id="3.20.20.220">
    <property type="match status" value="1"/>
</dbReference>
<dbReference type="NCBIfam" id="TIGR01238">
    <property type="entry name" value="D1pyr5carbox3"/>
    <property type="match status" value="1"/>
</dbReference>
<dbReference type="SMR" id="Q07IJ3"/>
<evidence type="ECO:0000256" key="4">
    <source>
        <dbReference type="ARBA" id="ARBA00048142"/>
    </source>
</evidence>
<comment type="catalytic activity">
    <reaction evidence="4 5">
        <text>L-glutamate 5-semialdehyde + NAD(+) + H2O = L-glutamate + NADH + 2 H(+)</text>
        <dbReference type="Rhea" id="RHEA:30235"/>
        <dbReference type="ChEBI" id="CHEBI:15377"/>
        <dbReference type="ChEBI" id="CHEBI:15378"/>
        <dbReference type="ChEBI" id="CHEBI:29985"/>
        <dbReference type="ChEBI" id="CHEBI:57540"/>
        <dbReference type="ChEBI" id="CHEBI:57945"/>
        <dbReference type="ChEBI" id="CHEBI:58066"/>
        <dbReference type="EC" id="1.2.1.88"/>
    </reaction>
</comment>
<dbReference type="Pfam" id="PF14850">
    <property type="entry name" value="Pro_dh-DNA_bdg"/>
    <property type="match status" value="1"/>
</dbReference>
<dbReference type="InterPro" id="IPR002872">
    <property type="entry name" value="Proline_DH_dom"/>
</dbReference>
<dbReference type="GO" id="GO:0003677">
    <property type="term" value="F:DNA binding"/>
    <property type="evidence" value="ECO:0007669"/>
    <property type="project" value="UniProtKB-KW"/>
</dbReference>
<evidence type="ECO:0000259" key="7">
    <source>
        <dbReference type="Pfam" id="PF00171"/>
    </source>
</evidence>